<keyword evidence="1" id="KW-0812">Transmembrane</keyword>
<accession>A0A2C9VKK9</accession>
<feature type="transmembrane region" description="Helical" evidence="1">
    <location>
        <begin position="20"/>
        <end position="41"/>
    </location>
</feature>
<sequence length="73" mass="8275">MCLLHWYHCAALTLPMSWPLSPFIVLNLTVALTLQAIELDVDYLSCCLWSPSTIITVAVCFACFFLNLHIFIL</sequence>
<feature type="transmembrane region" description="Helical" evidence="1">
    <location>
        <begin position="53"/>
        <end position="72"/>
    </location>
</feature>
<name>A0A2C9VKK9_MANES</name>
<reference evidence="2" key="1">
    <citation type="submission" date="2016-02" db="EMBL/GenBank/DDBJ databases">
        <title>WGS assembly of Manihot esculenta.</title>
        <authorList>
            <person name="Bredeson J.V."/>
            <person name="Prochnik S.E."/>
            <person name="Lyons J.B."/>
            <person name="Schmutz J."/>
            <person name="Grimwood J."/>
            <person name="Vrebalov J."/>
            <person name="Bart R.S."/>
            <person name="Amuge T."/>
            <person name="Ferguson M.E."/>
            <person name="Green R."/>
            <person name="Putnam N."/>
            <person name="Stites J."/>
            <person name="Rounsley S."/>
            <person name="Rokhsar D.S."/>
        </authorList>
    </citation>
    <scope>NUCLEOTIDE SEQUENCE [LARGE SCALE GENOMIC DNA]</scope>
    <source>
        <tissue evidence="2">Leaf</tissue>
    </source>
</reference>
<keyword evidence="1" id="KW-1133">Transmembrane helix</keyword>
<protein>
    <submittedName>
        <fullName evidence="2">Uncharacterized protein</fullName>
    </submittedName>
</protein>
<proteinExistence type="predicted"/>
<gene>
    <name evidence="2" type="ORF">MANES_07G116300</name>
</gene>
<dbReference type="EMBL" id="CM004393">
    <property type="protein sequence ID" value="OAY46097.1"/>
    <property type="molecule type" value="Genomic_DNA"/>
</dbReference>
<keyword evidence="1" id="KW-0472">Membrane</keyword>
<evidence type="ECO:0000256" key="1">
    <source>
        <dbReference type="SAM" id="Phobius"/>
    </source>
</evidence>
<dbReference type="AlphaFoldDB" id="A0A2C9VKK9"/>
<evidence type="ECO:0000313" key="2">
    <source>
        <dbReference type="EMBL" id="OAY46097.1"/>
    </source>
</evidence>
<organism evidence="2">
    <name type="scientific">Manihot esculenta</name>
    <name type="common">Cassava</name>
    <name type="synonym">Jatropha manihot</name>
    <dbReference type="NCBI Taxonomy" id="3983"/>
    <lineage>
        <taxon>Eukaryota</taxon>
        <taxon>Viridiplantae</taxon>
        <taxon>Streptophyta</taxon>
        <taxon>Embryophyta</taxon>
        <taxon>Tracheophyta</taxon>
        <taxon>Spermatophyta</taxon>
        <taxon>Magnoliopsida</taxon>
        <taxon>eudicotyledons</taxon>
        <taxon>Gunneridae</taxon>
        <taxon>Pentapetalae</taxon>
        <taxon>rosids</taxon>
        <taxon>fabids</taxon>
        <taxon>Malpighiales</taxon>
        <taxon>Euphorbiaceae</taxon>
        <taxon>Crotonoideae</taxon>
        <taxon>Manihoteae</taxon>
        <taxon>Manihot</taxon>
    </lineage>
</organism>